<evidence type="ECO:0000256" key="2">
    <source>
        <dbReference type="SAM" id="Phobius"/>
    </source>
</evidence>
<keyword evidence="1" id="KW-1003">Cell membrane</keyword>
<feature type="domain" description="TRAP C4-dicarboxylate transport system permease DctM subunit" evidence="3">
    <location>
        <begin position="1"/>
        <end position="106"/>
    </location>
</feature>
<comment type="function">
    <text evidence="1">Part of the tripartite ATP-independent periplasmic (TRAP) transport system.</text>
</comment>
<dbReference type="RefSeq" id="WP_179217807.1">
    <property type="nucleotide sequence ID" value="NZ_CP067130.1"/>
</dbReference>
<dbReference type="PANTHER" id="PTHR43849:SF2">
    <property type="entry name" value="BLL3936 PROTEIN"/>
    <property type="match status" value="1"/>
</dbReference>
<evidence type="ECO:0000313" key="4">
    <source>
        <dbReference type="EMBL" id="SNT76734.1"/>
    </source>
</evidence>
<name>A0A239Q2K1_9RHOB</name>
<dbReference type="PANTHER" id="PTHR43849">
    <property type="entry name" value="BLL3936 PROTEIN"/>
    <property type="match status" value="1"/>
</dbReference>
<reference evidence="4 5" key="1">
    <citation type="submission" date="2017-07" db="EMBL/GenBank/DDBJ databases">
        <authorList>
            <person name="Sun Z.S."/>
            <person name="Albrecht U."/>
            <person name="Echele G."/>
            <person name="Lee C.C."/>
        </authorList>
    </citation>
    <scope>NUCLEOTIDE SEQUENCE [LARGE SCALE GENOMIC DNA]</scope>
    <source>
        <strain evidence="4 5">DSM 14827</strain>
    </source>
</reference>
<feature type="transmembrane region" description="Helical" evidence="2">
    <location>
        <begin position="146"/>
        <end position="173"/>
    </location>
</feature>
<keyword evidence="2" id="KW-1133">Transmembrane helix</keyword>
<dbReference type="InterPro" id="IPR010656">
    <property type="entry name" value="DctM"/>
</dbReference>
<keyword evidence="1" id="KW-0997">Cell inner membrane</keyword>
<feature type="transmembrane region" description="Helical" evidence="2">
    <location>
        <begin position="78"/>
        <end position="97"/>
    </location>
</feature>
<organism evidence="4 5">
    <name type="scientific">Paracoccus seriniphilus</name>
    <dbReference type="NCBI Taxonomy" id="184748"/>
    <lineage>
        <taxon>Bacteria</taxon>
        <taxon>Pseudomonadati</taxon>
        <taxon>Pseudomonadota</taxon>
        <taxon>Alphaproteobacteria</taxon>
        <taxon>Rhodobacterales</taxon>
        <taxon>Paracoccaceae</taxon>
        <taxon>Paracoccus</taxon>
    </lineage>
</organism>
<sequence>MLLAAAACLVFGLGMPTPAAYSLVAVLGAPALVQFGVDILAAHLFVFFLANLSAVTPPVALASLVAAKLADAGYMRTAILSARLALPAFIMPFYFVFYPQLLLQGSSLVGTLTVIAWMMACLVAFNAGFCGALFRKRVSGLQRALLIVAAIGLALPPPLAKLAGACLLTAIILQDLASSQTQS</sequence>
<gene>
    <name evidence="4" type="ORF">SAMN05444959_1268</name>
</gene>
<protein>
    <submittedName>
        <fullName evidence="4">Tripartite ATP-independent transporter, DctM component</fullName>
    </submittedName>
</protein>
<keyword evidence="1" id="KW-0813">Transport</keyword>
<evidence type="ECO:0000259" key="3">
    <source>
        <dbReference type="Pfam" id="PF06808"/>
    </source>
</evidence>
<evidence type="ECO:0000256" key="1">
    <source>
        <dbReference type="RuleBase" id="RU369079"/>
    </source>
</evidence>
<accession>A0A239Q2K1</accession>
<dbReference type="AlphaFoldDB" id="A0A239Q2K1"/>
<keyword evidence="2" id="KW-0812">Transmembrane</keyword>
<proteinExistence type="predicted"/>
<dbReference type="GO" id="GO:0022857">
    <property type="term" value="F:transmembrane transporter activity"/>
    <property type="evidence" value="ECO:0007669"/>
    <property type="project" value="UniProtKB-UniRule"/>
</dbReference>
<keyword evidence="2" id="KW-0472">Membrane</keyword>
<comment type="subcellular location">
    <subcellularLocation>
        <location evidence="1">Cell inner membrane</location>
        <topology evidence="1">Multi-pass membrane protein</topology>
    </subcellularLocation>
</comment>
<feature type="transmembrane region" description="Helical" evidence="2">
    <location>
        <begin position="41"/>
        <end position="66"/>
    </location>
</feature>
<dbReference type="Pfam" id="PF06808">
    <property type="entry name" value="DctM"/>
    <property type="match status" value="1"/>
</dbReference>
<dbReference type="EMBL" id="FZQB01000026">
    <property type="protein sequence ID" value="SNT76734.1"/>
    <property type="molecule type" value="Genomic_DNA"/>
</dbReference>
<evidence type="ECO:0000313" key="5">
    <source>
        <dbReference type="Proteomes" id="UP000198307"/>
    </source>
</evidence>
<dbReference type="Proteomes" id="UP000198307">
    <property type="component" value="Unassembled WGS sequence"/>
</dbReference>
<feature type="transmembrane region" description="Helical" evidence="2">
    <location>
        <begin position="109"/>
        <end position="134"/>
    </location>
</feature>
<keyword evidence="5" id="KW-1185">Reference proteome</keyword>
<dbReference type="GO" id="GO:0005886">
    <property type="term" value="C:plasma membrane"/>
    <property type="evidence" value="ECO:0007669"/>
    <property type="project" value="UniProtKB-SubCell"/>
</dbReference>